<name>A0ABY3M6S3_9FLAO</name>
<organism evidence="1 2">
    <name type="scientific">Bizionia gelidisalsuginis</name>
    <dbReference type="NCBI Taxonomy" id="291188"/>
    <lineage>
        <taxon>Bacteria</taxon>
        <taxon>Pseudomonadati</taxon>
        <taxon>Bacteroidota</taxon>
        <taxon>Flavobacteriia</taxon>
        <taxon>Flavobacteriales</taxon>
        <taxon>Flavobacteriaceae</taxon>
        <taxon>Bizionia</taxon>
    </lineage>
</organism>
<dbReference type="RefSeq" id="WP_148381699.1">
    <property type="nucleotide sequence ID" value="NZ_VSKN01000062.1"/>
</dbReference>
<dbReference type="Proteomes" id="UP000323621">
    <property type="component" value="Unassembled WGS sequence"/>
</dbReference>
<reference evidence="1 2" key="1">
    <citation type="submission" date="2019-08" db="EMBL/GenBank/DDBJ databases">
        <title>Genomes of Antarctic Bizionia species.</title>
        <authorList>
            <person name="Bowman J.P."/>
        </authorList>
    </citation>
    <scope>NUCLEOTIDE SEQUENCE [LARGE SCALE GENOMIC DNA]</scope>
    <source>
        <strain evidence="1 2">IC164</strain>
    </source>
</reference>
<evidence type="ECO:0008006" key="3">
    <source>
        <dbReference type="Google" id="ProtNLM"/>
    </source>
</evidence>
<dbReference type="EMBL" id="VSKN01000062">
    <property type="protein sequence ID" value="TYC07539.1"/>
    <property type="molecule type" value="Genomic_DNA"/>
</dbReference>
<evidence type="ECO:0000313" key="1">
    <source>
        <dbReference type="EMBL" id="TYC07539.1"/>
    </source>
</evidence>
<dbReference type="PROSITE" id="PS51257">
    <property type="entry name" value="PROKAR_LIPOPROTEIN"/>
    <property type="match status" value="1"/>
</dbReference>
<comment type="caution">
    <text evidence="1">The sequence shown here is derived from an EMBL/GenBank/DDBJ whole genome shotgun (WGS) entry which is preliminary data.</text>
</comment>
<sequence>MNRLLIFLFSILFIGCCNEKKVLNNGLTKKAAKSTVYFIRIEKDSLNKEVKDTVAIRENKYNTNDQISNLIQTTLPNNEKMEIDYIYNNFNKIKTEIVKMSNDSSTYTVDYFYKDTLAIKTHSETKNDVFRFKQIGEYEYNSDHTLKQSSLLQQFFDIESNDTITNTIEISKYDNNELVTESELHNYLKPERNRTFKNEYDCGTLMKTQEFDSKDSLLSKTEYKYEYDKFENWIKKELFINDELNYIQSREIEYK</sequence>
<gene>
    <name evidence="1" type="ORF">ES677_15030</name>
</gene>
<proteinExistence type="predicted"/>
<accession>A0ABY3M6S3</accession>
<keyword evidence="2" id="KW-1185">Reference proteome</keyword>
<evidence type="ECO:0000313" key="2">
    <source>
        <dbReference type="Proteomes" id="UP000323621"/>
    </source>
</evidence>
<protein>
    <recommendedName>
        <fullName evidence="3">Lipoprotein</fullName>
    </recommendedName>
</protein>